<dbReference type="InterPro" id="IPR050312">
    <property type="entry name" value="IolE/XylAMocC-like"/>
</dbReference>
<name>A0A7T1F3S9_ATRLM</name>
<dbReference type="Proteomes" id="UP000594463">
    <property type="component" value="Chromosome"/>
</dbReference>
<evidence type="ECO:0000313" key="2">
    <source>
        <dbReference type="EMBL" id="QPM68985.1"/>
    </source>
</evidence>
<dbReference type="InterPro" id="IPR036237">
    <property type="entry name" value="Xyl_isomerase-like_sf"/>
</dbReference>
<organism evidence="2 3">
    <name type="scientific">Atribacter laminatus</name>
    <dbReference type="NCBI Taxonomy" id="2847778"/>
    <lineage>
        <taxon>Bacteria</taxon>
        <taxon>Pseudomonadati</taxon>
        <taxon>Atribacterota</taxon>
        <taxon>Atribacteria</taxon>
        <taxon>Atribacterales</taxon>
        <taxon>Atribacteraceae</taxon>
        <taxon>Atribacter</taxon>
    </lineage>
</organism>
<proteinExistence type="predicted"/>
<dbReference type="RefSeq" id="WP_218111475.1">
    <property type="nucleotide sequence ID" value="NZ_CP065383.1"/>
</dbReference>
<dbReference type="EC" id="5.1.3.-" evidence="2"/>
<dbReference type="SUPFAM" id="SSF51658">
    <property type="entry name" value="Xylose isomerase-like"/>
    <property type="match status" value="1"/>
</dbReference>
<dbReference type="PANTHER" id="PTHR12110">
    <property type="entry name" value="HYDROXYPYRUVATE ISOMERASE"/>
    <property type="match status" value="1"/>
</dbReference>
<keyword evidence="3" id="KW-1185">Reference proteome</keyword>
<dbReference type="Gene3D" id="3.20.20.150">
    <property type="entry name" value="Divalent-metal-dependent TIM barrel enzymes"/>
    <property type="match status" value="1"/>
</dbReference>
<gene>
    <name evidence="2" type="ORF">RT761_02213</name>
</gene>
<protein>
    <submittedName>
        <fullName evidence="2">L-ribulose 3-epimerase</fullName>
        <ecNumber evidence="2">5.1.3.-</ecNumber>
    </submittedName>
</protein>
<dbReference type="PANTHER" id="PTHR12110:SF41">
    <property type="entry name" value="INOSOSE DEHYDRATASE"/>
    <property type="match status" value="1"/>
</dbReference>
<dbReference type="KEGG" id="alam:RT761_02213"/>
<feature type="domain" description="Xylose isomerase-like TIM barrel" evidence="1">
    <location>
        <begin position="24"/>
        <end position="277"/>
    </location>
</feature>
<sequence length="284" mass="32026">MIKFGIHPYIWTAQWNESSLPLISQARQAGFDFIEIPLVDLEYIDTQAIRQELKNQGMFCICSTGLNQTTDITSEDKNIRQNGIDFLKRCVDLTSEMEADFFSGVTYSAFGKNVGRPPCLDEWKYSADALREVATYAADKSIIIGIEPVNRYETYLINTGEQAHQLIEMVGEPNLKVHLDTYHMNIEEKNFYQPIYQLGNLLGCIHLCENDRGIPGTGLVRWDDIFRALKDINYQGNVAIESFVANVPKIAAATCIWRSLAPDGDTLAREGLAFLKSISQKEAL</sequence>
<reference evidence="2 3" key="1">
    <citation type="journal article" date="2021" name="Nat. Commun.">
        <title>Isolation of a member of the candidate phylum Atribacteria reveals a unique cell membrane structure.</title>
        <authorList>
            <person name="Taiki K."/>
            <person name="Nobu M.K."/>
            <person name="Kusada H."/>
            <person name="Meng X.-Y."/>
            <person name="Hosoki N."/>
            <person name="Uematsu K."/>
            <person name="Yoshioka H."/>
            <person name="Kamagata Y."/>
            <person name="Tamaki H."/>
        </authorList>
    </citation>
    <scope>NUCLEOTIDE SEQUENCE [LARGE SCALE GENOMIC DNA]</scope>
    <source>
        <strain evidence="2 3">RT761</strain>
    </source>
</reference>
<evidence type="ECO:0000313" key="3">
    <source>
        <dbReference type="Proteomes" id="UP000594463"/>
    </source>
</evidence>
<dbReference type="GO" id="GO:0016853">
    <property type="term" value="F:isomerase activity"/>
    <property type="evidence" value="ECO:0007669"/>
    <property type="project" value="UniProtKB-KW"/>
</dbReference>
<keyword evidence="2" id="KW-0413">Isomerase</keyword>
<dbReference type="EMBL" id="CP065383">
    <property type="protein sequence ID" value="QPM68985.1"/>
    <property type="molecule type" value="Genomic_DNA"/>
</dbReference>
<evidence type="ECO:0000259" key="1">
    <source>
        <dbReference type="Pfam" id="PF01261"/>
    </source>
</evidence>
<accession>A0A7T1F3S9</accession>
<dbReference type="AlphaFoldDB" id="A0A7T1F3S9"/>
<dbReference type="Pfam" id="PF01261">
    <property type="entry name" value="AP_endonuc_2"/>
    <property type="match status" value="1"/>
</dbReference>
<dbReference type="InterPro" id="IPR013022">
    <property type="entry name" value="Xyl_isomerase-like_TIM-brl"/>
</dbReference>